<dbReference type="EMBL" id="BMAT01011936">
    <property type="protein sequence ID" value="GFR82261.1"/>
    <property type="molecule type" value="Genomic_DNA"/>
</dbReference>
<dbReference type="Proteomes" id="UP000762676">
    <property type="component" value="Unassembled WGS sequence"/>
</dbReference>
<protein>
    <submittedName>
        <fullName evidence="1">Nuclease HARBI1</fullName>
    </submittedName>
</protein>
<gene>
    <name evidence="1" type="ORF">ElyMa_005946100</name>
</gene>
<evidence type="ECO:0000313" key="2">
    <source>
        <dbReference type="Proteomes" id="UP000762676"/>
    </source>
</evidence>
<name>A0AAV4GAV5_9GAST</name>
<evidence type="ECO:0000313" key="1">
    <source>
        <dbReference type="EMBL" id="GFR82261.1"/>
    </source>
</evidence>
<sequence>MGLFYAAPKSAPIKSATKTARLFISMGEKSRLVLPRRFQCISSIYIKMAKLKRSLLLACVAEQLHLEDTLINLCVAQLKSKKRPRYWVHDIIKNRKIHGAYYHLVRELELDTNRYKEYFRMSPQQLEMVLSFVGPMIQKRAVVTEPTHNTARLKSRALGGKNDFSVILSARDIHCVAYCVRHGKGNIQNIVSGFQRLVCG</sequence>
<reference evidence="1 2" key="1">
    <citation type="journal article" date="2021" name="Elife">
        <title>Chloroplast acquisition without the gene transfer in kleptoplastic sea slugs, Plakobranchus ocellatus.</title>
        <authorList>
            <person name="Maeda T."/>
            <person name="Takahashi S."/>
            <person name="Yoshida T."/>
            <person name="Shimamura S."/>
            <person name="Takaki Y."/>
            <person name="Nagai Y."/>
            <person name="Toyoda A."/>
            <person name="Suzuki Y."/>
            <person name="Arimoto A."/>
            <person name="Ishii H."/>
            <person name="Satoh N."/>
            <person name="Nishiyama T."/>
            <person name="Hasebe M."/>
            <person name="Maruyama T."/>
            <person name="Minagawa J."/>
            <person name="Obokata J."/>
            <person name="Shigenobu S."/>
        </authorList>
    </citation>
    <scope>NUCLEOTIDE SEQUENCE [LARGE SCALE GENOMIC DNA]</scope>
</reference>
<organism evidence="1 2">
    <name type="scientific">Elysia marginata</name>
    <dbReference type="NCBI Taxonomy" id="1093978"/>
    <lineage>
        <taxon>Eukaryota</taxon>
        <taxon>Metazoa</taxon>
        <taxon>Spiralia</taxon>
        <taxon>Lophotrochozoa</taxon>
        <taxon>Mollusca</taxon>
        <taxon>Gastropoda</taxon>
        <taxon>Heterobranchia</taxon>
        <taxon>Euthyneura</taxon>
        <taxon>Panpulmonata</taxon>
        <taxon>Sacoglossa</taxon>
        <taxon>Placobranchoidea</taxon>
        <taxon>Plakobranchidae</taxon>
        <taxon>Elysia</taxon>
    </lineage>
</organism>
<dbReference type="AlphaFoldDB" id="A0AAV4GAV5"/>
<keyword evidence="2" id="KW-1185">Reference proteome</keyword>
<proteinExistence type="predicted"/>
<comment type="caution">
    <text evidence="1">The sequence shown here is derived from an EMBL/GenBank/DDBJ whole genome shotgun (WGS) entry which is preliminary data.</text>
</comment>
<accession>A0AAV4GAV5</accession>